<dbReference type="Pfam" id="PF03783">
    <property type="entry name" value="CsgG"/>
    <property type="match status" value="1"/>
</dbReference>
<dbReference type="InterPro" id="IPR011250">
    <property type="entry name" value="OMP/PagP_B-barrel"/>
</dbReference>
<dbReference type="Gene3D" id="2.40.160.20">
    <property type="match status" value="1"/>
</dbReference>
<evidence type="ECO:0000256" key="1">
    <source>
        <dbReference type="ARBA" id="ARBA00022475"/>
    </source>
</evidence>
<keyword evidence="5" id="KW-0449">Lipoprotein</keyword>
<evidence type="ECO:0000256" key="5">
    <source>
        <dbReference type="ARBA" id="ARBA00023288"/>
    </source>
</evidence>
<dbReference type="PANTHER" id="PTHR41164:SF1">
    <property type="entry name" value="CURLI PRODUCTION ASSEMBLY_TRANSPORT COMPONENT CSGG"/>
    <property type="match status" value="1"/>
</dbReference>
<keyword evidence="2" id="KW-0732">Signal</keyword>
<gene>
    <name evidence="7" type="ORF">SAMN02746009_02043</name>
</gene>
<dbReference type="EMBL" id="FRAS01000009">
    <property type="protein sequence ID" value="SHL05349.1"/>
    <property type="molecule type" value="Genomic_DNA"/>
</dbReference>
<reference evidence="8" key="1">
    <citation type="submission" date="2016-11" db="EMBL/GenBank/DDBJ databases">
        <authorList>
            <person name="Varghese N."/>
            <person name="Submissions S."/>
        </authorList>
    </citation>
    <scope>NUCLEOTIDE SEQUENCE [LARGE SCALE GENOMIC DNA]</scope>
    <source>
        <strain evidence="8">DSM 18569</strain>
    </source>
</reference>
<dbReference type="Proteomes" id="UP000183947">
    <property type="component" value="Unassembled WGS sequence"/>
</dbReference>
<dbReference type="AlphaFoldDB" id="A0A1M6XHL7"/>
<keyword evidence="8" id="KW-1185">Reference proteome</keyword>
<proteinExistence type="predicted"/>
<sequence length="489" mass="53686">MRRIATSGQIVRVVLALGLGAAGGCAPYFHQPMKTDPARLGAEVRASQTLVALPEAREKTVVAVYKFRDQTGQYKPTANGSSFSTAISQGTTTILMRALEESKWFNPIERENLGNLLNERKIIRSTRAEYTEQTGQRQPNLPPLLFAGVILEGGIISYDANMLTGGAGLRYFGTGGSGQYRQDRVTVYLRAISTSTGQVLKTVYTSKSILSQQVDASMFRYVLFKRLLETETGFTYNEPSEMAVKEAIEKSVQALVLEGIQDGLWTPRNPADRTGAAVLAYQQEKQENLNIDVLNRPLVPRRGALGLGAAATTQRYGGDYDNSLFRPGVELVARYEGAPGRRMAAQLTVGRSQLAAGRFYRETFNYTELTGIWRLFPYDRVTPYGVLGGGVTTRNALDFTASNSLLPHVTAGLGVEYLLTDKMGLYGQVNHRYFFSDQLDQVTQGKYNDFYWTGQVGLVFYLGGRMKSKSLTGQGPVPEVVSPPAGSPK</sequence>
<dbReference type="STRING" id="1121959.SAMN02746009_02043"/>
<evidence type="ECO:0000256" key="3">
    <source>
        <dbReference type="ARBA" id="ARBA00023136"/>
    </source>
</evidence>
<evidence type="ECO:0000256" key="4">
    <source>
        <dbReference type="ARBA" id="ARBA00023139"/>
    </source>
</evidence>
<dbReference type="RefSeq" id="WP_073284078.1">
    <property type="nucleotide sequence ID" value="NZ_FRAS01000009.1"/>
</dbReference>
<evidence type="ECO:0000256" key="2">
    <source>
        <dbReference type="ARBA" id="ARBA00022729"/>
    </source>
</evidence>
<feature type="region of interest" description="Disordered" evidence="6">
    <location>
        <begin position="470"/>
        <end position="489"/>
    </location>
</feature>
<protein>
    <submittedName>
        <fullName evidence="7">Curli production assembly/transport component CsgG</fullName>
    </submittedName>
</protein>
<name>A0A1M6XHL7_9BACT</name>
<dbReference type="GO" id="GO:0030288">
    <property type="term" value="C:outer membrane-bounded periplasmic space"/>
    <property type="evidence" value="ECO:0007669"/>
    <property type="project" value="InterPro"/>
</dbReference>
<dbReference type="PROSITE" id="PS51257">
    <property type="entry name" value="PROKAR_LIPOPROTEIN"/>
    <property type="match status" value="1"/>
</dbReference>
<accession>A0A1M6XHL7</accession>
<dbReference type="SUPFAM" id="SSF56925">
    <property type="entry name" value="OMPA-like"/>
    <property type="match status" value="1"/>
</dbReference>
<keyword evidence="1" id="KW-1003">Cell membrane</keyword>
<evidence type="ECO:0000313" key="8">
    <source>
        <dbReference type="Proteomes" id="UP000183947"/>
    </source>
</evidence>
<evidence type="ECO:0000313" key="7">
    <source>
        <dbReference type="EMBL" id="SHL05349.1"/>
    </source>
</evidence>
<dbReference type="Gene3D" id="3.40.50.10610">
    <property type="entry name" value="ABC-type transport auxiliary lipoprotein component"/>
    <property type="match status" value="1"/>
</dbReference>
<keyword evidence="4" id="KW-0564">Palmitate</keyword>
<evidence type="ECO:0000256" key="6">
    <source>
        <dbReference type="SAM" id="MobiDB-lite"/>
    </source>
</evidence>
<keyword evidence="3" id="KW-0472">Membrane</keyword>
<organism evidence="7 8">
    <name type="scientific">Hymenobacter psychrotolerans DSM 18569</name>
    <dbReference type="NCBI Taxonomy" id="1121959"/>
    <lineage>
        <taxon>Bacteria</taxon>
        <taxon>Pseudomonadati</taxon>
        <taxon>Bacteroidota</taxon>
        <taxon>Cytophagia</taxon>
        <taxon>Cytophagales</taxon>
        <taxon>Hymenobacteraceae</taxon>
        <taxon>Hymenobacter</taxon>
    </lineage>
</organism>
<dbReference type="PANTHER" id="PTHR41164">
    <property type="entry name" value="CURLI PRODUCTION ASSEMBLY/TRANSPORT COMPONENT CSGG"/>
    <property type="match status" value="1"/>
</dbReference>
<dbReference type="InterPro" id="IPR005534">
    <property type="entry name" value="Curli_assmbl/transp-comp_CsgG"/>
</dbReference>